<dbReference type="NCBIfam" id="TIGR01630">
    <property type="entry name" value="psiM2_ORF9"/>
    <property type="match status" value="1"/>
</dbReference>
<reference evidence="1" key="1">
    <citation type="journal article" date="2021" name="Proc. Natl. Acad. Sci. U.S.A.">
        <title>A Catalog of Tens of Thousands of Viruses from Human Metagenomes Reveals Hidden Associations with Chronic Diseases.</title>
        <authorList>
            <person name="Tisza M.J."/>
            <person name="Buck C.B."/>
        </authorList>
    </citation>
    <scope>NUCLEOTIDE SEQUENCE</scope>
    <source>
        <strain evidence="1">Ctvxh7</strain>
    </source>
</reference>
<accession>A0A8S5RA65</accession>
<proteinExistence type="predicted"/>
<protein>
    <submittedName>
        <fullName evidence="1">Terminase</fullName>
    </submittedName>
</protein>
<evidence type="ECO:0000313" key="1">
    <source>
        <dbReference type="EMBL" id="DAE27961.1"/>
    </source>
</evidence>
<dbReference type="InterPro" id="IPR006517">
    <property type="entry name" value="Phage_terminase_lsu-like_C"/>
</dbReference>
<name>A0A8S5RA65_9CAUD</name>
<dbReference type="EMBL" id="BK015847">
    <property type="protein sequence ID" value="DAE27961.1"/>
    <property type="molecule type" value="Genomic_DNA"/>
</dbReference>
<organism evidence="1">
    <name type="scientific">Siphoviridae sp. ctvxh7</name>
    <dbReference type="NCBI Taxonomy" id="2827283"/>
    <lineage>
        <taxon>Viruses</taxon>
        <taxon>Duplodnaviria</taxon>
        <taxon>Heunggongvirae</taxon>
        <taxon>Uroviricota</taxon>
        <taxon>Caudoviricetes</taxon>
    </lineage>
</organism>
<sequence length="569" mass="65419">MTGYLCRNARVARFFVGKEMHMNYEKLSGSIRAVIDRRPGDNGAYSDLFSLCREWETEDFSAAHKMNKELLALSADQVVRGGGAKFYEQWRRCLLFEAPHDFDSFMTYIELDRKPEKRFYAPRKHYLRPMVQGFQDVLDGKLRLLTISMPKRAGKSQTGINFVNMLSGKFPDRSTLMEGTGDDLVKSFYNGCLEYLTVPNEYLFYDVFPDARLVQTNADTKTVNLKSKSRFPTIMCRSIDARQVGLSEATNVLYLDDCVEGREEAKNRQRLDDKWEVISGDIMGRAIEGTPMVFTGTRYSLYDPIGRVQEHAQREGWAWRAIEIPALDLVTDESNYEYEREGKKVFTTAYFREQRELLSAEQFESEFQQQPFEAKGLLFNKEELNYFFELPKDRDPDTIIAVGDTAESGSDSTSMPVAKIYGSDVYIVDVVFDDSPAEVTKPECAKCLIENKVASAVFESNNAGQYYARDVDQIIRDRGYSVGIRTKRTISNKQTRIEFASDNIKKNFYFKHPSTYKRGSQYWNFMKEVTTYTRSGKVPHDDAPDSLSLLENEIRMLSGSKVEVFKRPI</sequence>